<dbReference type="EMBL" id="JBEZFP010000088">
    <property type="protein sequence ID" value="MEU8137415.1"/>
    <property type="molecule type" value="Genomic_DNA"/>
</dbReference>
<comment type="caution">
    <text evidence="2">The sequence shown here is derived from an EMBL/GenBank/DDBJ whole genome shotgun (WGS) entry which is preliminary data.</text>
</comment>
<dbReference type="RefSeq" id="WP_358359278.1">
    <property type="nucleotide sequence ID" value="NZ_JBEZFP010000088.1"/>
</dbReference>
<evidence type="ECO:0000313" key="2">
    <source>
        <dbReference type="EMBL" id="MEU8137415.1"/>
    </source>
</evidence>
<organism evidence="2 3">
    <name type="scientific">Streptodolium elevatio</name>
    <dbReference type="NCBI Taxonomy" id="3157996"/>
    <lineage>
        <taxon>Bacteria</taxon>
        <taxon>Bacillati</taxon>
        <taxon>Actinomycetota</taxon>
        <taxon>Actinomycetes</taxon>
        <taxon>Kitasatosporales</taxon>
        <taxon>Streptomycetaceae</taxon>
        <taxon>Streptodolium</taxon>
    </lineage>
</organism>
<evidence type="ECO:0000256" key="1">
    <source>
        <dbReference type="SAM" id="Phobius"/>
    </source>
</evidence>
<protein>
    <submittedName>
        <fullName evidence="2">Uncharacterized protein</fullName>
    </submittedName>
</protein>
<feature type="transmembrane region" description="Helical" evidence="1">
    <location>
        <begin position="30"/>
        <end position="48"/>
    </location>
</feature>
<dbReference type="Proteomes" id="UP001551482">
    <property type="component" value="Unassembled WGS sequence"/>
</dbReference>
<name>A0ABV3DNU0_9ACTN</name>
<keyword evidence="1" id="KW-0472">Membrane</keyword>
<accession>A0ABV3DNU0</accession>
<sequence length="49" mass="5879">MRRTAPHTVWCRRRPDVAATPIFRTLVRRYERVALLAAFTFLVLFRSFL</sequence>
<keyword evidence="3" id="KW-1185">Reference proteome</keyword>
<evidence type="ECO:0000313" key="3">
    <source>
        <dbReference type="Proteomes" id="UP001551482"/>
    </source>
</evidence>
<keyword evidence="1" id="KW-1133">Transmembrane helix</keyword>
<keyword evidence="1" id="KW-0812">Transmembrane</keyword>
<reference evidence="2 3" key="1">
    <citation type="submission" date="2024-06" db="EMBL/GenBank/DDBJ databases">
        <title>The Natural Products Discovery Center: Release of the First 8490 Sequenced Strains for Exploring Actinobacteria Biosynthetic Diversity.</title>
        <authorList>
            <person name="Kalkreuter E."/>
            <person name="Kautsar S.A."/>
            <person name="Yang D."/>
            <person name="Bader C.D."/>
            <person name="Teijaro C.N."/>
            <person name="Fluegel L."/>
            <person name="Davis C.M."/>
            <person name="Simpson J.R."/>
            <person name="Lauterbach L."/>
            <person name="Steele A.D."/>
            <person name="Gui C."/>
            <person name="Meng S."/>
            <person name="Li G."/>
            <person name="Viehrig K."/>
            <person name="Ye F."/>
            <person name="Su P."/>
            <person name="Kiefer A.F."/>
            <person name="Nichols A."/>
            <person name="Cepeda A.J."/>
            <person name="Yan W."/>
            <person name="Fan B."/>
            <person name="Jiang Y."/>
            <person name="Adhikari A."/>
            <person name="Zheng C.-J."/>
            <person name="Schuster L."/>
            <person name="Cowan T.M."/>
            <person name="Smanski M.J."/>
            <person name="Chevrette M.G."/>
            <person name="De Carvalho L.P.S."/>
            <person name="Shen B."/>
        </authorList>
    </citation>
    <scope>NUCLEOTIDE SEQUENCE [LARGE SCALE GENOMIC DNA]</scope>
    <source>
        <strain evidence="2 3">NPDC048946</strain>
    </source>
</reference>
<gene>
    <name evidence="2" type="ORF">AB0C36_28370</name>
</gene>
<proteinExistence type="predicted"/>